<keyword evidence="2" id="KW-1185">Reference proteome</keyword>
<sequence>MMSKYPSDQQGFRTAPTGARFRRCLIVAALAPPCLPSPIMPNDTTVAGWKRARSGTGALTVYSVGGAYANGGQEWWRINHGRADQPAEESKLAGLVAAIAVHTSIADSFARPQIYFRVARLSSQIWDKIDELLQPRTRLNLARYSVRVPIWSTSGIEVPLGAVVVHIVRSCRIVASNCGARSWRTSWAVCRCTPYPCTFSIEPGTGRV</sequence>
<accession>A0A9P4UWJ3</accession>
<dbReference type="Proteomes" id="UP000799444">
    <property type="component" value="Unassembled WGS sequence"/>
</dbReference>
<protein>
    <submittedName>
        <fullName evidence="1">Uncharacterized protein</fullName>
    </submittedName>
</protein>
<name>A0A9P4UWJ3_9PLEO</name>
<gene>
    <name evidence="1" type="ORF">EJ04DRAFT_120618</name>
</gene>
<comment type="caution">
    <text evidence="1">The sequence shown here is derived from an EMBL/GenBank/DDBJ whole genome shotgun (WGS) entry which is preliminary data.</text>
</comment>
<organism evidence="1 2">
    <name type="scientific">Polyplosphaeria fusca</name>
    <dbReference type="NCBI Taxonomy" id="682080"/>
    <lineage>
        <taxon>Eukaryota</taxon>
        <taxon>Fungi</taxon>
        <taxon>Dikarya</taxon>
        <taxon>Ascomycota</taxon>
        <taxon>Pezizomycotina</taxon>
        <taxon>Dothideomycetes</taxon>
        <taxon>Pleosporomycetidae</taxon>
        <taxon>Pleosporales</taxon>
        <taxon>Tetraplosphaeriaceae</taxon>
        <taxon>Polyplosphaeria</taxon>
    </lineage>
</organism>
<dbReference type="AlphaFoldDB" id="A0A9P4UWJ3"/>
<reference evidence="1" key="1">
    <citation type="journal article" date="2020" name="Stud. Mycol.">
        <title>101 Dothideomycetes genomes: a test case for predicting lifestyles and emergence of pathogens.</title>
        <authorList>
            <person name="Haridas S."/>
            <person name="Albert R."/>
            <person name="Binder M."/>
            <person name="Bloem J."/>
            <person name="Labutti K."/>
            <person name="Salamov A."/>
            <person name="Andreopoulos B."/>
            <person name="Baker S."/>
            <person name="Barry K."/>
            <person name="Bills G."/>
            <person name="Bluhm B."/>
            <person name="Cannon C."/>
            <person name="Castanera R."/>
            <person name="Culley D."/>
            <person name="Daum C."/>
            <person name="Ezra D."/>
            <person name="Gonzalez J."/>
            <person name="Henrissat B."/>
            <person name="Kuo A."/>
            <person name="Liang C."/>
            <person name="Lipzen A."/>
            <person name="Lutzoni F."/>
            <person name="Magnuson J."/>
            <person name="Mondo S."/>
            <person name="Nolan M."/>
            <person name="Ohm R."/>
            <person name="Pangilinan J."/>
            <person name="Park H.-J."/>
            <person name="Ramirez L."/>
            <person name="Alfaro M."/>
            <person name="Sun H."/>
            <person name="Tritt A."/>
            <person name="Yoshinaga Y."/>
            <person name="Zwiers L.-H."/>
            <person name="Turgeon B."/>
            <person name="Goodwin S."/>
            <person name="Spatafora J."/>
            <person name="Crous P."/>
            <person name="Grigoriev I."/>
        </authorList>
    </citation>
    <scope>NUCLEOTIDE SEQUENCE</scope>
    <source>
        <strain evidence="1">CBS 125425</strain>
    </source>
</reference>
<evidence type="ECO:0000313" key="1">
    <source>
        <dbReference type="EMBL" id="KAF2727981.1"/>
    </source>
</evidence>
<dbReference type="EMBL" id="ML996301">
    <property type="protein sequence ID" value="KAF2727981.1"/>
    <property type="molecule type" value="Genomic_DNA"/>
</dbReference>
<evidence type="ECO:0000313" key="2">
    <source>
        <dbReference type="Proteomes" id="UP000799444"/>
    </source>
</evidence>
<proteinExistence type="predicted"/>